<evidence type="ECO:0000256" key="4">
    <source>
        <dbReference type="ARBA" id="ARBA00022833"/>
    </source>
</evidence>
<keyword evidence="3" id="KW-0378">Hydrolase</keyword>
<evidence type="ECO:0000256" key="3">
    <source>
        <dbReference type="ARBA" id="ARBA00022801"/>
    </source>
</evidence>
<keyword evidence="4" id="KW-0862">Zinc</keyword>
<protein>
    <submittedName>
        <fullName evidence="6">Creatininase family protein</fullName>
    </submittedName>
</protein>
<evidence type="ECO:0000256" key="5">
    <source>
        <dbReference type="ARBA" id="ARBA00024029"/>
    </source>
</evidence>
<dbReference type="Gene3D" id="3.40.50.10310">
    <property type="entry name" value="Creatininase"/>
    <property type="match status" value="1"/>
</dbReference>
<evidence type="ECO:0000313" key="6">
    <source>
        <dbReference type="EMBL" id="MBC6470508.1"/>
    </source>
</evidence>
<dbReference type="Proteomes" id="UP000805614">
    <property type="component" value="Unassembled WGS sequence"/>
</dbReference>
<keyword evidence="7" id="KW-1185">Reference proteome</keyword>
<keyword evidence="2" id="KW-0479">Metal-binding</keyword>
<accession>A0ABR7M0Q7</accession>
<organism evidence="6 7">
    <name type="scientific">Actinomadura alba</name>
    <dbReference type="NCBI Taxonomy" id="406431"/>
    <lineage>
        <taxon>Bacteria</taxon>
        <taxon>Bacillati</taxon>
        <taxon>Actinomycetota</taxon>
        <taxon>Actinomycetes</taxon>
        <taxon>Streptosporangiales</taxon>
        <taxon>Thermomonosporaceae</taxon>
        <taxon>Actinomadura</taxon>
    </lineage>
</organism>
<comment type="similarity">
    <text evidence="5">Belongs to the creatininase superfamily.</text>
</comment>
<dbReference type="PANTHER" id="PTHR35005:SF1">
    <property type="entry name" value="2-AMINO-5-FORMYLAMINO-6-RIBOSYLAMINOPYRIMIDIN-4(3H)-ONE 5'-MONOPHOSPHATE DEFORMYLASE"/>
    <property type="match status" value="1"/>
</dbReference>
<dbReference type="EMBL" id="JABVEC010000042">
    <property type="protein sequence ID" value="MBC6470508.1"/>
    <property type="molecule type" value="Genomic_DNA"/>
</dbReference>
<dbReference type="InterPro" id="IPR024087">
    <property type="entry name" value="Creatininase-like_sf"/>
</dbReference>
<evidence type="ECO:0000256" key="2">
    <source>
        <dbReference type="ARBA" id="ARBA00022723"/>
    </source>
</evidence>
<dbReference type="SUPFAM" id="SSF102215">
    <property type="entry name" value="Creatininase"/>
    <property type="match status" value="1"/>
</dbReference>
<evidence type="ECO:0000256" key="1">
    <source>
        <dbReference type="ARBA" id="ARBA00001947"/>
    </source>
</evidence>
<dbReference type="Pfam" id="PF02633">
    <property type="entry name" value="Creatininase"/>
    <property type="match status" value="1"/>
</dbReference>
<dbReference type="PANTHER" id="PTHR35005">
    <property type="entry name" value="3-DEHYDRO-SCYLLO-INOSOSE HYDROLASE"/>
    <property type="match status" value="1"/>
</dbReference>
<name>A0ABR7M0Q7_9ACTN</name>
<comment type="caution">
    <text evidence="6">The sequence shown here is derived from an EMBL/GenBank/DDBJ whole genome shotgun (WGS) entry which is preliminary data.</text>
</comment>
<proteinExistence type="inferred from homology"/>
<comment type="cofactor">
    <cofactor evidence="1">
        <name>Zn(2+)</name>
        <dbReference type="ChEBI" id="CHEBI:29105"/>
    </cofactor>
</comment>
<evidence type="ECO:0000313" key="7">
    <source>
        <dbReference type="Proteomes" id="UP000805614"/>
    </source>
</evidence>
<gene>
    <name evidence="6" type="ORF">HKK74_34220</name>
</gene>
<sequence>MTTNEAADAVTASPVVIIPAGAVEQHGPGMALATDWVRAERVAELVAAELGGRAVIGPPLPVGVSPHHLAFAGTVTLTTTTFAAVVREYAQSLYRHGWRKVLVITGHGGNNATLTTVAQDLLTTHPDLRFAWTPLTALARDVVSGMRVSEVHGHSGEAETAQMLHLAPHLVHTDRLAAGTTSLDELDPPARLAYDGGHPTLTARYDTISANGVLGDPRRATRDDGRRIIDVVVLRIASFVREWLDA</sequence>
<reference evidence="6 7" key="1">
    <citation type="submission" date="2020-06" db="EMBL/GenBank/DDBJ databases">
        <title>Actinomadura xiongansis sp. nov., isolated from soil of Baiyangdian.</title>
        <authorList>
            <person name="Zhang X."/>
        </authorList>
    </citation>
    <scope>NUCLEOTIDE SEQUENCE [LARGE SCALE GENOMIC DNA]</scope>
    <source>
        <strain evidence="6 7">HBUM206468</strain>
    </source>
</reference>
<dbReference type="InterPro" id="IPR003785">
    <property type="entry name" value="Creatininase/forma_Hydrolase"/>
</dbReference>